<dbReference type="RefSeq" id="WP_116078689.1">
    <property type="nucleotide sequence ID" value="NZ_CP187634.1"/>
</dbReference>
<evidence type="ECO:0000313" key="1">
    <source>
        <dbReference type="EMBL" id="RDZ06629.1"/>
    </source>
</evidence>
<proteinExistence type="predicted"/>
<gene>
    <name evidence="1" type="ORF">C3744_28455</name>
</gene>
<dbReference type="Proteomes" id="UP000256519">
    <property type="component" value="Unassembled WGS sequence"/>
</dbReference>
<dbReference type="AlphaFoldDB" id="A0A3D8WUC6"/>
<comment type="caution">
    <text evidence="1">The sequence shown here is derived from an EMBL/GenBank/DDBJ whole genome shotgun (WGS) entry which is preliminary data.</text>
</comment>
<organism evidence="1 2">
    <name type="scientific">Priestia megaterium</name>
    <name type="common">Bacillus megaterium</name>
    <dbReference type="NCBI Taxonomy" id="1404"/>
    <lineage>
        <taxon>Bacteria</taxon>
        <taxon>Bacillati</taxon>
        <taxon>Bacillota</taxon>
        <taxon>Bacilli</taxon>
        <taxon>Bacillales</taxon>
        <taxon>Bacillaceae</taxon>
        <taxon>Priestia</taxon>
    </lineage>
</organism>
<dbReference type="EMBL" id="PQWM01000060">
    <property type="protein sequence ID" value="RDZ06629.1"/>
    <property type="molecule type" value="Genomic_DNA"/>
</dbReference>
<accession>A0A3D8WUC6</accession>
<reference evidence="1" key="1">
    <citation type="journal article" date="2018" name="Appl. Environ. Microbiol.">
        <title>Antimicrobial susceptibility testing and tentative epidemiological cut-off values of five Bacillus species relevant for use as animal feed additives or for plant protection.</title>
        <authorList>
            <person name="Agerso Y."/>
            <person name="Stuer-Lauridsen B."/>
            <person name="Bjerre K."/>
            <person name="Jensen M.G."/>
            <person name="Johansen E."/>
            <person name="Bennedsen M."/>
            <person name="Brockmann E."/>
            <person name="Nielsen B."/>
        </authorList>
    </citation>
    <scope>NUCLEOTIDE SEQUENCE [LARGE SCALE GENOMIC DNA]</scope>
    <source>
        <strain evidence="1">CHCC20162</strain>
    </source>
</reference>
<sequence length="115" mass="13618">MGKELLFKSYMLLFEIEITLVNIIEHKMITQYGRLWRQVFFAECGTDLYDNLLLLFRLNPLRTIFTDHELHDLCTLADIKNVLKQLSPISQDDFDHLNHIFQNVTKKKALLLPIQ</sequence>
<protein>
    <submittedName>
        <fullName evidence="1">Uncharacterized protein</fullName>
    </submittedName>
</protein>
<name>A0A3D8WUC6_PRIMG</name>
<evidence type="ECO:0000313" key="2">
    <source>
        <dbReference type="Proteomes" id="UP000256519"/>
    </source>
</evidence>